<dbReference type="Gene3D" id="1.10.10.10">
    <property type="entry name" value="Winged helix-like DNA-binding domain superfamily/Winged helix DNA-binding domain"/>
    <property type="match status" value="1"/>
</dbReference>
<keyword evidence="3" id="KW-0804">Transcription</keyword>
<dbReference type="Gene3D" id="3.40.50.2300">
    <property type="match status" value="1"/>
</dbReference>
<dbReference type="InterPro" id="IPR016032">
    <property type="entry name" value="Sig_transdc_resp-reg_C-effctor"/>
</dbReference>
<evidence type="ECO:0000313" key="9">
    <source>
        <dbReference type="Proteomes" id="UP000001441"/>
    </source>
</evidence>
<reference evidence="8 9" key="1">
    <citation type="journal article" date="2011" name="Stand. Genomic Sci.">
        <title>Complete genome sequence of Allochromatium vinosum DSM 180(T).</title>
        <authorList>
            <person name="Weissgerber T."/>
            <person name="Zigann R."/>
            <person name="Bruce D."/>
            <person name="Chang Y.J."/>
            <person name="Detter J.C."/>
            <person name="Han C."/>
            <person name="Hauser L."/>
            <person name="Jeffries C.D."/>
            <person name="Land M."/>
            <person name="Munk A.C."/>
            <person name="Tapia R."/>
            <person name="Dahl C."/>
        </authorList>
    </citation>
    <scope>NUCLEOTIDE SEQUENCE [LARGE SCALE GENOMIC DNA]</scope>
    <source>
        <strain evidence="9">ATCC 17899 / DSM 180 / NBRC 103801 / NCIMB 10441 / D</strain>
    </source>
</reference>
<organism evidence="8 9">
    <name type="scientific">Allochromatium vinosum (strain ATCC 17899 / DSM 180 / NBRC 103801 / NCIMB 10441 / D)</name>
    <name type="common">Chromatium vinosum</name>
    <dbReference type="NCBI Taxonomy" id="572477"/>
    <lineage>
        <taxon>Bacteria</taxon>
        <taxon>Pseudomonadati</taxon>
        <taxon>Pseudomonadota</taxon>
        <taxon>Gammaproteobacteria</taxon>
        <taxon>Chromatiales</taxon>
        <taxon>Chromatiaceae</taxon>
        <taxon>Allochromatium</taxon>
    </lineage>
</organism>
<dbReference type="SMART" id="SM00448">
    <property type="entry name" value="REC"/>
    <property type="match status" value="1"/>
</dbReference>
<dbReference type="EMBL" id="CP001896">
    <property type="protein sequence ID" value="ADC61199.1"/>
    <property type="molecule type" value="Genomic_DNA"/>
</dbReference>
<dbReference type="InterPro" id="IPR001789">
    <property type="entry name" value="Sig_transdc_resp-reg_receiver"/>
</dbReference>
<dbReference type="AlphaFoldDB" id="D3RME1"/>
<dbReference type="GO" id="GO:0032993">
    <property type="term" value="C:protein-DNA complex"/>
    <property type="evidence" value="ECO:0007669"/>
    <property type="project" value="TreeGrafter"/>
</dbReference>
<dbReference type="SUPFAM" id="SSF46894">
    <property type="entry name" value="C-terminal effector domain of the bipartite response regulators"/>
    <property type="match status" value="1"/>
</dbReference>
<dbReference type="eggNOG" id="COG0745">
    <property type="taxonomic scope" value="Bacteria"/>
</dbReference>
<protein>
    <submittedName>
        <fullName evidence="8">Two component transcriptional regulator, winged helix family</fullName>
    </submittedName>
</protein>
<dbReference type="InterPro" id="IPR011006">
    <property type="entry name" value="CheY-like_superfamily"/>
</dbReference>
<dbReference type="STRING" id="572477.Alvin_0234"/>
<evidence type="ECO:0000259" key="7">
    <source>
        <dbReference type="PROSITE" id="PS51755"/>
    </source>
</evidence>
<keyword evidence="1" id="KW-0805">Transcription regulation</keyword>
<name>D3RME1_ALLVD</name>
<dbReference type="Proteomes" id="UP000001441">
    <property type="component" value="Chromosome"/>
</dbReference>
<dbReference type="PANTHER" id="PTHR48111">
    <property type="entry name" value="REGULATOR OF RPOS"/>
    <property type="match status" value="1"/>
</dbReference>
<evidence type="ECO:0000256" key="4">
    <source>
        <dbReference type="PROSITE-ProRule" id="PRU00169"/>
    </source>
</evidence>
<gene>
    <name evidence="8" type="ordered locus">Alvin_0234</name>
</gene>
<dbReference type="GO" id="GO:0000976">
    <property type="term" value="F:transcription cis-regulatory region binding"/>
    <property type="evidence" value="ECO:0007669"/>
    <property type="project" value="TreeGrafter"/>
</dbReference>
<evidence type="ECO:0000256" key="2">
    <source>
        <dbReference type="ARBA" id="ARBA00023125"/>
    </source>
</evidence>
<dbReference type="GO" id="GO:0000156">
    <property type="term" value="F:phosphorelay response regulator activity"/>
    <property type="evidence" value="ECO:0007669"/>
    <property type="project" value="TreeGrafter"/>
</dbReference>
<feature type="DNA-binding region" description="OmpR/PhoB-type" evidence="5">
    <location>
        <begin position="149"/>
        <end position="250"/>
    </location>
</feature>
<evidence type="ECO:0000256" key="3">
    <source>
        <dbReference type="ARBA" id="ARBA00023163"/>
    </source>
</evidence>
<dbReference type="HOGENOM" id="CLU_000445_30_4_6"/>
<dbReference type="GO" id="GO:0005829">
    <property type="term" value="C:cytosol"/>
    <property type="evidence" value="ECO:0007669"/>
    <property type="project" value="TreeGrafter"/>
</dbReference>
<dbReference type="InterPro" id="IPR001867">
    <property type="entry name" value="OmpR/PhoB-type_DNA-bd"/>
</dbReference>
<dbReference type="Pfam" id="PF00072">
    <property type="entry name" value="Response_reg"/>
    <property type="match status" value="1"/>
</dbReference>
<feature type="modified residue" description="4-aspartylphosphate" evidence="4">
    <location>
        <position position="76"/>
    </location>
</feature>
<proteinExistence type="predicted"/>
<dbReference type="PANTHER" id="PTHR48111:SF67">
    <property type="entry name" value="TRANSCRIPTIONAL REGULATORY PROTEIN TCTD"/>
    <property type="match status" value="1"/>
</dbReference>
<evidence type="ECO:0000259" key="6">
    <source>
        <dbReference type="PROSITE" id="PS50110"/>
    </source>
</evidence>
<evidence type="ECO:0000256" key="5">
    <source>
        <dbReference type="PROSITE-ProRule" id="PRU01091"/>
    </source>
</evidence>
<feature type="domain" description="OmpR/PhoB-type" evidence="7">
    <location>
        <begin position="149"/>
        <end position="250"/>
    </location>
</feature>
<sequence>MPSSLIHQSLPLFWFKMDTLPHTHRPTIAIVEDEADLRLNLELFLRSCGYPAWSVGSAEALYKHLVTRPTQIIIVDIGLPGEDGFSLIEHLAAANRYGLIAMTARGATADRIQGLKRGADLYFVKPVDLYELEAGIESVLRRLNQISRRRGEDQPDPWVLDLFDSSLHAPNGEAVALTAREIELLAYLMSRPGEIIGKEDLLLHLSGSTAMDDFHRIETLLYRLRKKAEQTLGLGLPVRSVFGRGLSFIGPAHIKRL</sequence>
<dbReference type="GO" id="GO:0006355">
    <property type="term" value="P:regulation of DNA-templated transcription"/>
    <property type="evidence" value="ECO:0007669"/>
    <property type="project" value="InterPro"/>
</dbReference>
<keyword evidence="2 5" id="KW-0238">DNA-binding</keyword>
<dbReference type="InterPro" id="IPR036388">
    <property type="entry name" value="WH-like_DNA-bd_sf"/>
</dbReference>
<accession>D3RME1</accession>
<evidence type="ECO:0000313" key="8">
    <source>
        <dbReference type="EMBL" id="ADC61199.1"/>
    </source>
</evidence>
<dbReference type="SUPFAM" id="SSF52172">
    <property type="entry name" value="CheY-like"/>
    <property type="match status" value="1"/>
</dbReference>
<dbReference type="CDD" id="cd00383">
    <property type="entry name" value="trans_reg_C"/>
    <property type="match status" value="1"/>
</dbReference>
<dbReference type="SMART" id="SM00862">
    <property type="entry name" value="Trans_reg_C"/>
    <property type="match status" value="1"/>
</dbReference>
<dbReference type="InterPro" id="IPR039420">
    <property type="entry name" value="WalR-like"/>
</dbReference>
<dbReference type="KEGG" id="alv:Alvin_0234"/>
<keyword evidence="4" id="KW-0597">Phosphoprotein</keyword>
<feature type="domain" description="Response regulatory" evidence="6">
    <location>
        <begin position="27"/>
        <end position="140"/>
    </location>
</feature>
<keyword evidence="9" id="KW-1185">Reference proteome</keyword>
<dbReference type="Pfam" id="PF00486">
    <property type="entry name" value="Trans_reg_C"/>
    <property type="match status" value="1"/>
</dbReference>
<dbReference type="PROSITE" id="PS51755">
    <property type="entry name" value="OMPR_PHOB"/>
    <property type="match status" value="1"/>
</dbReference>
<dbReference type="PROSITE" id="PS50110">
    <property type="entry name" value="RESPONSE_REGULATORY"/>
    <property type="match status" value="1"/>
</dbReference>
<evidence type="ECO:0000256" key="1">
    <source>
        <dbReference type="ARBA" id="ARBA00023015"/>
    </source>
</evidence>